<dbReference type="Gene3D" id="3.90.228.20">
    <property type="match status" value="1"/>
</dbReference>
<keyword evidence="5" id="KW-0547">Nucleotide-binding</keyword>
<evidence type="ECO:0000256" key="8">
    <source>
        <dbReference type="ARBA" id="ARBA00023239"/>
    </source>
</evidence>
<keyword evidence="4" id="KW-0312">Gluconeogenesis</keyword>
<name>A0A9D4TNM2_CHLVU</name>
<dbReference type="InterPro" id="IPR001272">
    <property type="entry name" value="PEP_carboxykinase_ATP"/>
</dbReference>
<reference evidence="11" key="1">
    <citation type="journal article" date="2019" name="Plant J.">
        <title>Chlorella vulgaris genome assembly and annotation reveals the molecular basis for metabolic acclimation to high light conditions.</title>
        <authorList>
            <person name="Cecchin M."/>
            <person name="Marcolungo L."/>
            <person name="Rossato M."/>
            <person name="Girolomoni L."/>
            <person name="Cosentino E."/>
            <person name="Cuine S."/>
            <person name="Li-Beisson Y."/>
            <person name="Delledonne M."/>
            <person name="Ballottari M."/>
        </authorList>
    </citation>
    <scope>NUCLEOTIDE SEQUENCE</scope>
    <source>
        <strain evidence="11">211/11P</strain>
    </source>
</reference>
<comment type="pathway">
    <text evidence="1">Carbohydrate biosynthesis; gluconeogenesis.</text>
</comment>
<reference evidence="11" key="2">
    <citation type="submission" date="2020-11" db="EMBL/GenBank/DDBJ databases">
        <authorList>
            <person name="Cecchin M."/>
            <person name="Marcolungo L."/>
            <person name="Rossato M."/>
            <person name="Girolomoni L."/>
            <person name="Cosentino E."/>
            <person name="Cuine S."/>
            <person name="Li-Beisson Y."/>
            <person name="Delledonne M."/>
            <person name="Ballottari M."/>
        </authorList>
    </citation>
    <scope>NUCLEOTIDE SEQUENCE</scope>
    <source>
        <strain evidence="11">211/11P</strain>
        <tissue evidence="11">Whole cell</tissue>
    </source>
</reference>
<comment type="catalytic activity">
    <reaction evidence="9">
        <text>oxaloacetate + ATP = phosphoenolpyruvate + ADP + CO2</text>
        <dbReference type="Rhea" id="RHEA:18617"/>
        <dbReference type="ChEBI" id="CHEBI:16452"/>
        <dbReference type="ChEBI" id="CHEBI:16526"/>
        <dbReference type="ChEBI" id="CHEBI:30616"/>
        <dbReference type="ChEBI" id="CHEBI:58702"/>
        <dbReference type="ChEBI" id="CHEBI:456216"/>
        <dbReference type="EC" id="4.1.1.49"/>
    </reaction>
</comment>
<dbReference type="InterPro" id="IPR013035">
    <property type="entry name" value="PEP_carboxykinase_C"/>
</dbReference>
<dbReference type="Gene3D" id="3.40.449.10">
    <property type="entry name" value="Phosphoenolpyruvate Carboxykinase, domain 1"/>
    <property type="match status" value="1"/>
</dbReference>
<sequence length="636" mass="70041">MEGGPLPLPKLRLERQSSDVRQIAHDHAHPPRAGDMAQLRQMQKAAPRERDEAHEGRKVASLSDTLRSGARRAGPRVIRGTPHECYSPGSPRVTANQSSRFVKAMSDAGLKPVVVYHNLSAAELYEKALQFEPSSHIVAGGALATMSGAKTGRSPQDKRIVREAGSEGDVWWGEGSPNHEMDERTFALNRERAVDYLNQLDRLYVCDGYACWEPTARYRIRIVCGRPYHALFSHNLLIRPTEEELAEQFGRPDFTIFNAGAFPANRFSSYQTSSTCISMSFARKEMVILGSQYAGNMKQGVFTLMNYWLPKRNILSLNAGCNVGSAGDVTLFFGLSGTGKTTFATDPQRWLLADDTLGWGENGVFGIEGGCYAKCIGLDKEREPGIHAAIRFGAVLENVCFNEDSREVDWDASQITENTRAAYPLEFMANARIPCLGGHPRNAVLLCCDLFGVLPPVCRLSLHQALYFFISGFTAKMAGTEQGVSQPEATFSACYTSTSLVWHPLKYAAMLGSKLEQHGTDVWLVNTGWFGGGYGVGRRLPLEFTRAIVAAIHSGELAAAACQTLPVFNLQVPVACSGMPSELLSPIDNWEDKETYRHQLRHLAGLFADNFQKLKGCTRHMSPEDIEKIEQAGPSL</sequence>
<evidence type="ECO:0000256" key="9">
    <source>
        <dbReference type="ARBA" id="ARBA00047371"/>
    </source>
</evidence>
<dbReference type="InterPro" id="IPR008210">
    <property type="entry name" value="PEP_carboxykinase_N"/>
</dbReference>
<organism evidence="11 12">
    <name type="scientific">Chlorella vulgaris</name>
    <name type="common">Green alga</name>
    <dbReference type="NCBI Taxonomy" id="3077"/>
    <lineage>
        <taxon>Eukaryota</taxon>
        <taxon>Viridiplantae</taxon>
        <taxon>Chlorophyta</taxon>
        <taxon>core chlorophytes</taxon>
        <taxon>Trebouxiophyceae</taxon>
        <taxon>Chlorellales</taxon>
        <taxon>Chlorellaceae</taxon>
        <taxon>Chlorella clade</taxon>
        <taxon>Chlorella</taxon>
    </lineage>
</organism>
<evidence type="ECO:0000256" key="6">
    <source>
        <dbReference type="ARBA" id="ARBA00022793"/>
    </source>
</evidence>
<dbReference type="EMBL" id="SIDB01000007">
    <property type="protein sequence ID" value="KAI3430582.1"/>
    <property type="molecule type" value="Genomic_DNA"/>
</dbReference>
<dbReference type="AlphaFoldDB" id="A0A9D4TNM2"/>
<evidence type="ECO:0000256" key="7">
    <source>
        <dbReference type="ARBA" id="ARBA00022840"/>
    </source>
</evidence>
<dbReference type="OrthoDB" id="184182at2759"/>
<dbReference type="GO" id="GO:0005829">
    <property type="term" value="C:cytosol"/>
    <property type="evidence" value="ECO:0007669"/>
    <property type="project" value="TreeGrafter"/>
</dbReference>
<protein>
    <recommendedName>
        <fullName evidence="3">phosphoenolpyruvate carboxykinase (ATP)</fullName>
        <ecNumber evidence="3">4.1.1.49</ecNumber>
    </recommendedName>
</protein>
<dbReference type="PANTHER" id="PTHR30031">
    <property type="entry name" value="PHOSPHOENOLPYRUVATE CARBOXYKINASE ATP"/>
    <property type="match status" value="1"/>
</dbReference>
<keyword evidence="12" id="KW-1185">Reference proteome</keyword>
<keyword evidence="8" id="KW-0456">Lyase</keyword>
<feature type="region of interest" description="Disordered" evidence="10">
    <location>
        <begin position="1"/>
        <end position="93"/>
    </location>
</feature>
<dbReference type="EC" id="4.1.1.49" evidence="3"/>
<dbReference type="NCBIfam" id="NF006820">
    <property type="entry name" value="PRK09344.1-2"/>
    <property type="match status" value="1"/>
</dbReference>
<accession>A0A9D4TNM2</accession>
<keyword evidence="6" id="KW-0210">Decarboxylase</keyword>
<dbReference type="PANTHER" id="PTHR30031:SF0">
    <property type="entry name" value="PHOSPHOENOLPYRUVATE CARBOXYKINASE (ATP)"/>
    <property type="match status" value="1"/>
</dbReference>
<evidence type="ECO:0000256" key="5">
    <source>
        <dbReference type="ARBA" id="ARBA00022741"/>
    </source>
</evidence>
<feature type="compositionally biased region" description="Basic and acidic residues" evidence="10">
    <location>
        <begin position="46"/>
        <end position="58"/>
    </location>
</feature>
<dbReference type="SUPFAM" id="SSF53795">
    <property type="entry name" value="PEP carboxykinase-like"/>
    <property type="match status" value="1"/>
</dbReference>
<feature type="compositionally biased region" description="Basic and acidic residues" evidence="10">
    <location>
        <begin position="11"/>
        <end position="29"/>
    </location>
</feature>
<evidence type="ECO:0000256" key="3">
    <source>
        <dbReference type="ARBA" id="ARBA00012363"/>
    </source>
</evidence>
<comment type="similarity">
    <text evidence="2">Belongs to the phosphoenolpyruvate carboxykinase (ATP) family.</text>
</comment>
<keyword evidence="7" id="KW-0067">ATP-binding</keyword>
<dbReference type="GO" id="GO:0005524">
    <property type="term" value="F:ATP binding"/>
    <property type="evidence" value="ECO:0007669"/>
    <property type="project" value="UniProtKB-KW"/>
</dbReference>
<evidence type="ECO:0000256" key="10">
    <source>
        <dbReference type="SAM" id="MobiDB-lite"/>
    </source>
</evidence>
<dbReference type="Gene3D" id="2.170.8.10">
    <property type="entry name" value="Phosphoenolpyruvate Carboxykinase, domain 2"/>
    <property type="match status" value="1"/>
</dbReference>
<dbReference type="Proteomes" id="UP001055712">
    <property type="component" value="Unassembled WGS sequence"/>
</dbReference>
<dbReference type="HAMAP" id="MF_00453">
    <property type="entry name" value="PEPCK_ATP"/>
    <property type="match status" value="1"/>
</dbReference>
<evidence type="ECO:0000256" key="4">
    <source>
        <dbReference type="ARBA" id="ARBA00022432"/>
    </source>
</evidence>
<dbReference type="PIRSF" id="PIRSF006294">
    <property type="entry name" value="PEP_crbxkin"/>
    <property type="match status" value="1"/>
</dbReference>
<evidence type="ECO:0000313" key="11">
    <source>
        <dbReference type="EMBL" id="KAI3430582.1"/>
    </source>
</evidence>
<dbReference type="GO" id="GO:0004612">
    <property type="term" value="F:phosphoenolpyruvate carboxykinase (ATP) activity"/>
    <property type="evidence" value="ECO:0007669"/>
    <property type="project" value="UniProtKB-EC"/>
</dbReference>
<dbReference type="GO" id="GO:0006094">
    <property type="term" value="P:gluconeogenesis"/>
    <property type="evidence" value="ECO:0007669"/>
    <property type="project" value="UniProtKB-KW"/>
</dbReference>
<evidence type="ECO:0000256" key="2">
    <source>
        <dbReference type="ARBA" id="ARBA00006052"/>
    </source>
</evidence>
<dbReference type="Pfam" id="PF01293">
    <property type="entry name" value="PEPCK_ATP"/>
    <property type="match status" value="1"/>
</dbReference>
<gene>
    <name evidence="11" type="ORF">D9Q98_005175</name>
</gene>
<dbReference type="NCBIfam" id="TIGR00224">
    <property type="entry name" value="pckA"/>
    <property type="match status" value="1"/>
</dbReference>
<dbReference type="SUPFAM" id="SSF68923">
    <property type="entry name" value="PEP carboxykinase N-terminal domain"/>
    <property type="match status" value="1"/>
</dbReference>
<evidence type="ECO:0000313" key="12">
    <source>
        <dbReference type="Proteomes" id="UP001055712"/>
    </source>
</evidence>
<evidence type="ECO:0000256" key="1">
    <source>
        <dbReference type="ARBA" id="ARBA00004742"/>
    </source>
</evidence>
<comment type="caution">
    <text evidence="11">The sequence shown here is derived from an EMBL/GenBank/DDBJ whole genome shotgun (WGS) entry which is preliminary data.</text>
</comment>
<proteinExistence type="inferred from homology"/>